<feature type="compositionally biased region" description="Basic residues" evidence="8">
    <location>
        <begin position="696"/>
        <end position="705"/>
    </location>
</feature>
<keyword evidence="3" id="KW-0067">ATP-binding</keyword>
<evidence type="ECO:0000259" key="10">
    <source>
        <dbReference type="PROSITE" id="PS51194"/>
    </source>
</evidence>
<gene>
    <name evidence="11" type="ORF">FIBSPDRAFT_1007704</name>
</gene>
<evidence type="ECO:0000256" key="2">
    <source>
        <dbReference type="ARBA" id="ARBA00022741"/>
    </source>
</evidence>
<dbReference type="PANTHER" id="PTHR13710:SF105">
    <property type="entry name" value="ATP-DEPENDENT DNA HELICASE Q1"/>
    <property type="match status" value="1"/>
</dbReference>
<dbReference type="Pfam" id="PF00271">
    <property type="entry name" value="Helicase_C"/>
    <property type="match status" value="1"/>
</dbReference>
<dbReference type="GO" id="GO:0009378">
    <property type="term" value="F:four-way junction helicase activity"/>
    <property type="evidence" value="ECO:0007669"/>
    <property type="project" value="TreeGrafter"/>
</dbReference>
<proteinExistence type="inferred from homology"/>
<feature type="compositionally biased region" description="Basic and acidic residues" evidence="8">
    <location>
        <begin position="679"/>
        <end position="695"/>
    </location>
</feature>
<organism evidence="11 12">
    <name type="scientific">Athelia psychrophila</name>
    <dbReference type="NCBI Taxonomy" id="1759441"/>
    <lineage>
        <taxon>Eukaryota</taxon>
        <taxon>Fungi</taxon>
        <taxon>Dikarya</taxon>
        <taxon>Basidiomycota</taxon>
        <taxon>Agaricomycotina</taxon>
        <taxon>Agaricomycetes</taxon>
        <taxon>Agaricomycetidae</taxon>
        <taxon>Atheliales</taxon>
        <taxon>Atheliaceae</taxon>
        <taxon>Athelia</taxon>
    </lineage>
</organism>
<keyword evidence="5" id="KW-0413">Isomerase</keyword>
<dbReference type="Pfam" id="PF00270">
    <property type="entry name" value="DEAD"/>
    <property type="match status" value="1"/>
</dbReference>
<dbReference type="InterPro" id="IPR001650">
    <property type="entry name" value="Helicase_C-like"/>
</dbReference>
<dbReference type="InterPro" id="IPR011545">
    <property type="entry name" value="DEAD/DEAH_box_helicase_dom"/>
</dbReference>
<evidence type="ECO:0000313" key="12">
    <source>
        <dbReference type="Proteomes" id="UP000076532"/>
    </source>
</evidence>
<evidence type="ECO:0000256" key="5">
    <source>
        <dbReference type="ARBA" id="ARBA00023235"/>
    </source>
</evidence>
<dbReference type="GO" id="GO:0005737">
    <property type="term" value="C:cytoplasm"/>
    <property type="evidence" value="ECO:0007669"/>
    <property type="project" value="TreeGrafter"/>
</dbReference>
<evidence type="ECO:0000256" key="8">
    <source>
        <dbReference type="SAM" id="MobiDB-lite"/>
    </source>
</evidence>
<dbReference type="PROSITE" id="PS51194">
    <property type="entry name" value="HELICASE_CTER"/>
    <property type="match status" value="1"/>
</dbReference>
<dbReference type="STRING" id="436010.A0A166P1A3"/>
<dbReference type="GO" id="GO:0005694">
    <property type="term" value="C:chromosome"/>
    <property type="evidence" value="ECO:0007669"/>
    <property type="project" value="TreeGrafter"/>
</dbReference>
<dbReference type="PANTHER" id="PTHR13710">
    <property type="entry name" value="DNA HELICASE RECQ FAMILY MEMBER"/>
    <property type="match status" value="1"/>
</dbReference>
<dbReference type="GO" id="GO:0003677">
    <property type="term" value="F:DNA binding"/>
    <property type="evidence" value="ECO:0007669"/>
    <property type="project" value="UniProtKB-KW"/>
</dbReference>
<dbReference type="OrthoDB" id="3260945at2759"/>
<dbReference type="EMBL" id="KV417519">
    <property type="protein sequence ID" value="KZP25599.1"/>
    <property type="molecule type" value="Genomic_DNA"/>
</dbReference>
<dbReference type="SUPFAM" id="SSF52540">
    <property type="entry name" value="P-loop containing nucleoside triphosphate hydrolases"/>
    <property type="match status" value="1"/>
</dbReference>
<sequence>MDISNTPTLCWQDPIGLETIQLIIGMKVPQWGRLYDWQLPLVARILDGECVLCCTATSDGKSALFGAPAVIAVEISAHPELYPDLPHREKPVSLVITPTKGLSANIVYELEQLGIKALSYCSEVLTEARKTGRKLAKEIGDCEWTVTCVDPEHFSEKEWHTITDNPLFRSNLFQSSVDEAHLINEWGDEFRLKFKLIGSFLRGRLPPNHSICALTATLQPGEPTESVCKSLDFLPGKFYEFRRSNERPNLQFVLEVLTFGLGGDEFPDLLAYLRLNRKTVIYCESIGLSSRVYMYLLGLLPPGHERLQRIRMYHALCWPGHNEKIVQDLREDPYCQIVIATIAFGQGFNIKTLQDSIILGAPATADLTEQERGRAGRDHTQPARGIVLYQPRARADAFKYIQALGAPLPPPGESDKAKKPPKPIKMDHAKALYLTENHCLISCMNRIYGNGNEGDCITTNRTLPCTHCQNREPQNVAFPAFPLPPDGPPLAPFPEIESPEPVKRAKRNPLLLSPKERSQAESRLLQFEQTVWVTQKAADTHGYRPRSSYFSRPVINSILDVQLTIKTIQDLESVVSRWPFFTQLGQELLQVVQELNGNIEVARSKADEARKAKLRETYAAKKALAAAQNKPPTPPPTERSTRKRPALKTLVNNPAKRVAQASATDTAASFGPTYKPRQRRDPHTEPVNDENTSRPERRRSTRNQG</sequence>
<evidence type="ECO:0000259" key="9">
    <source>
        <dbReference type="PROSITE" id="PS51192"/>
    </source>
</evidence>
<dbReference type="EC" id="5.6.2.4" evidence="7"/>
<reference evidence="11 12" key="1">
    <citation type="journal article" date="2016" name="Mol. Biol. Evol.">
        <title>Comparative Genomics of Early-Diverging Mushroom-Forming Fungi Provides Insights into the Origins of Lignocellulose Decay Capabilities.</title>
        <authorList>
            <person name="Nagy L.G."/>
            <person name="Riley R."/>
            <person name="Tritt A."/>
            <person name="Adam C."/>
            <person name="Daum C."/>
            <person name="Floudas D."/>
            <person name="Sun H."/>
            <person name="Yadav J.S."/>
            <person name="Pangilinan J."/>
            <person name="Larsson K.H."/>
            <person name="Matsuura K."/>
            <person name="Barry K."/>
            <person name="Labutti K."/>
            <person name="Kuo R."/>
            <person name="Ohm R.A."/>
            <person name="Bhattacharya S.S."/>
            <person name="Shirouzu T."/>
            <person name="Yoshinaga Y."/>
            <person name="Martin F.M."/>
            <person name="Grigoriev I.V."/>
            <person name="Hibbett D.S."/>
        </authorList>
    </citation>
    <scope>NUCLEOTIDE SEQUENCE [LARGE SCALE GENOMIC DNA]</scope>
    <source>
        <strain evidence="11 12">CBS 109695</strain>
    </source>
</reference>
<feature type="domain" description="Helicase ATP-binding" evidence="9">
    <location>
        <begin position="42"/>
        <end position="236"/>
    </location>
</feature>
<dbReference type="InterPro" id="IPR027417">
    <property type="entry name" value="P-loop_NTPase"/>
</dbReference>
<protein>
    <recommendedName>
        <fullName evidence="7">DNA 3'-5' helicase</fullName>
        <ecNumber evidence="7">5.6.2.4</ecNumber>
    </recommendedName>
</protein>
<dbReference type="GO" id="GO:0043138">
    <property type="term" value="F:3'-5' DNA helicase activity"/>
    <property type="evidence" value="ECO:0007669"/>
    <property type="project" value="UniProtKB-EC"/>
</dbReference>
<comment type="catalytic activity">
    <reaction evidence="6">
        <text>Couples ATP hydrolysis with the unwinding of duplex DNA by translocating in the 3'-5' direction.</text>
        <dbReference type="EC" id="5.6.2.4"/>
    </reaction>
</comment>
<comment type="similarity">
    <text evidence="1">Belongs to the helicase family. RecQ subfamily.</text>
</comment>
<evidence type="ECO:0000256" key="1">
    <source>
        <dbReference type="ARBA" id="ARBA00005446"/>
    </source>
</evidence>
<evidence type="ECO:0000313" key="11">
    <source>
        <dbReference type="EMBL" id="KZP25599.1"/>
    </source>
</evidence>
<name>A0A166P1A3_9AGAM</name>
<evidence type="ECO:0000256" key="7">
    <source>
        <dbReference type="ARBA" id="ARBA00034808"/>
    </source>
</evidence>
<dbReference type="GO" id="GO:0005524">
    <property type="term" value="F:ATP binding"/>
    <property type="evidence" value="ECO:0007669"/>
    <property type="project" value="UniProtKB-KW"/>
</dbReference>
<keyword evidence="2" id="KW-0547">Nucleotide-binding</keyword>
<evidence type="ECO:0000256" key="6">
    <source>
        <dbReference type="ARBA" id="ARBA00034617"/>
    </source>
</evidence>
<dbReference type="GO" id="GO:0000724">
    <property type="term" value="P:double-strand break repair via homologous recombination"/>
    <property type="evidence" value="ECO:0007669"/>
    <property type="project" value="TreeGrafter"/>
</dbReference>
<dbReference type="SMART" id="SM00490">
    <property type="entry name" value="HELICc"/>
    <property type="match status" value="1"/>
</dbReference>
<dbReference type="AlphaFoldDB" id="A0A166P1A3"/>
<dbReference type="Proteomes" id="UP000076532">
    <property type="component" value="Unassembled WGS sequence"/>
</dbReference>
<feature type="region of interest" description="Disordered" evidence="8">
    <location>
        <begin position="623"/>
        <end position="705"/>
    </location>
</feature>
<feature type="domain" description="Helicase C-terminal" evidence="10">
    <location>
        <begin position="265"/>
        <end position="430"/>
    </location>
</feature>
<dbReference type="InterPro" id="IPR014001">
    <property type="entry name" value="Helicase_ATP-bd"/>
</dbReference>
<accession>A0A166P1A3</accession>
<dbReference type="Gene3D" id="3.40.50.300">
    <property type="entry name" value="P-loop containing nucleotide triphosphate hydrolases"/>
    <property type="match status" value="2"/>
</dbReference>
<evidence type="ECO:0000256" key="4">
    <source>
        <dbReference type="ARBA" id="ARBA00023125"/>
    </source>
</evidence>
<keyword evidence="12" id="KW-1185">Reference proteome</keyword>
<evidence type="ECO:0000256" key="3">
    <source>
        <dbReference type="ARBA" id="ARBA00022840"/>
    </source>
</evidence>
<keyword evidence="4" id="KW-0238">DNA-binding</keyword>
<dbReference type="SMART" id="SM00487">
    <property type="entry name" value="DEXDc"/>
    <property type="match status" value="1"/>
</dbReference>
<dbReference type="PROSITE" id="PS51192">
    <property type="entry name" value="HELICASE_ATP_BIND_1"/>
    <property type="match status" value="1"/>
</dbReference>